<keyword evidence="2" id="KW-0808">Transferase</keyword>
<dbReference type="InterPro" id="IPR050134">
    <property type="entry name" value="NAD-dep_sirtuin_deacylases"/>
</dbReference>
<keyword evidence="4" id="KW-0479">Metal-binding</keyword>
<dbReference type="PROSITE" id="PS50305">
    <property type="entry name" value="SIRTUIN"/>
    <property type="match status" value="1"/>
</dbReference>
<dbReference type="EMBL" id="BAAAKK010000001">
    <property type="protein sequence ID" value="GAA1418842.1"/>
    <property type="molecule type" value="Genomic_DNA"/>
</dbReference>
<evidence type="ECO:0000313" key="7">
    <source>
        <dbReference type="Proteomes" id="UP001501266"/>
    </source>
</evidence>
<evidence type="ECO:0000313" key="6">
    <source>
        <dbReference type="EMBL" id="GAA1418842.1"/>
    </source>
</evidence>
<dbReference type="InterPro" id="IPR029035">
    <property type="entry name" value="DHS-like_NAD/FAD-binding_dom"/>
</dbReference>
<dbReference type="Gene3D" id="3.30.1600.10">
    <property type="entry name" value="SIR2/SIRT2 'Small Domain"/>
    <property type="match status" value="1"/>
</dbReference>
<keyword evidence="4" id="KW-0862">Zinc</keyword>
<name>A0ABN1YQR7_9MICO</name>
<feature type="domain" description="Deacetylase sirtuin-type" evidence="5">
    <location>
        <begin position="3"/>
        <end position="280"/>
    </location>
</feature>
<dbReference type="InterPro" id="IPR026590">
    <property type="entry name" value="Ssirtuin_cat_dom"/>
</dbReference>
<evidence type="ECO:0000256" key="4">
    <source>
        <dbReference type="PROSITE-ProRule" id="PRU00236"/>
    </source>
</evidence>
<feature type="active site" description="Proton acceptor" evidence="4">
    <location>
        <position position="124"/>
    </location>
</feature>
<dbReference type="PANTHER" id="PTHR11085:SF10">
    <property type="entry name" value="NAD-DEPENDENT PROTEIN DEACYLASE SIRTUIN-5, MITOCHONDRIAL-RELATED"/>
    <property type="match status" value="1"/>
</dbReference>
<feature type="binding site" evidence="4">
    <location>
        <position position="182"/>
    </location>
    <ligand>
        <name>Zn(2+)</name>
        <dbReference type="ChEBI" id="CHEBI:29105"/>
    </ligand>
</feature>
<gene>
    <name evidence="6" type="ORF">GCM10009640_05480</name>
</gene>
<dbReference type="Pfam" id="PF02146">
    <property type="entry name" value="SIR2"/>
    <property type="match status" value="1"/>
</dbReference>
<feature type="binding site" evidence="4">
    <location>
        <position position="135"/>
    </location>
    <ligand>
        <name>Zn(2+)</name>
        <dbReference type="ChEBI" id="CHEBI:29105"/>
    </ligand>
</feature>
<dbReference type="Gene3D" id="3.40.50.1220">
    <property type="entry name" value="TPP-binding domain"/>
    <property type="match status" value="1"/>
</dbReference>
<keyword evidence="3" id="KW-0520">NAD</keyword>
<dbReference type="SUPFAM" id="SSF52467">
    <property type="entry name" value="DHS-like NAD/FAD-binding domain"/>
    <property type="match status" value="1"/>
</dbReference>
<dbReference type="PANTHER" id="PTHR11085">
    <property type="entry name" value="NAD-DEPENDENT PROTEIN DEACYLASE SIRTUIN-5, MITOCHONDRIAL-RELATED"/>
    <property type="match status" value="1"/>
</dbReference>
<dbReference type="InterPro" id="IPR003000">
    <property type="entry name" value="Sirtuin"/>
</dbReference>
<proteinExistence type="predicted"/>
<protein>
    <recommendedName>
        <fullName evidence="1">protein acetyllysine N-acetyltransferase</fullName>
        <ecNumber evidence="1">2.3.1.286</ecNumber>
    </recommendedName>
</protein>
<reference evidence="6 7" key="1">
    <citation type="journal article" date="2019" name="Int. J. Syst. Evol. Microbiol.">
        <title>The Global Catalogue of Microorganisms (GCM) 10K type strain sequencing project: providing services to taxonomists for standard genome sequencing and annotation.</title>
        <authorList>
            <consortium name="The Broad Institute Genomics Platform"/>
            <consortium name="The Broad Institute Genome Sequencing Center for Infectious Disease"/>
            <person name="Wu L."/>
            <person name="Ma J."/>
        </authorList>
    </citation>
    <scope>NUCLEOTIDE SEQUENCE [LARGE SCALE GENOMIC DNA]</scope>
    <source>
        <strain evidence="6 7">JCM 12398</strain>
    </source>
</reference>
<feature type="binding site" evidence="4">
    <location>
        <position position="185"/>
    </location>
    <ligand>
        <name>Zn(2+)</name>
        <dbReference type="ChEBI" id="CHEBI:29105"/>
    </ligand>
</feature>
<organism evidence="6 7">
    <name type="scientific">Agrococcus citreus</name>
    <dbReference type="NCBI Taxonomy" id="84643"/>
    <lineage>
        <taxon>Bacteria</taxon>
        <taxon>Bacillati</taxon>
        <taxon>Actinomycetota</taxon>
        <taxon>Actinomycetes</taxon>
        <taxon>Micrococcales</taxon>
        <taxon>Microbacteriaceae</taxon>
        <taxon>Agrococcus</taxon>
    </lineage>
</organism>
<evidence type="ECO:0000256" key="2">
    <source>
        <dbReference type="ARBA" id="ARBA00022679"/>
    </source>
</evidence>
<keyword evidence="7" id="KW-1185">Reference proteome</keyword>
<evidence type="ECO:0000259" key="5">
    <source>
        <dbReference type="PROSITE" id="PS50305"/>
    </source>
</evidence>
<dbReference type="EC" id="2.3.1.286" evidence="1"/>
<evidence type="ECO:0000256" key="1">
    <source>
        <dbReference type="ARBA" id="ARBA00012928"/>
    </source>
</evidence>
<accession>A0ABN1YQR7</accession>
<comment type="caution">
    <text evidence="6">The sequence shown here is derived from an EMBL/GenBank/DDBJ whole genome shotgun (WGS) entry which is preliminary data.</text>
</comment>
<sequence length="281" mass="30112">MDEPTGEYCGWVLDAAIDLLRGKRIAVLTGAGVSTDSGIPDYRGEGAPARTPMVFETFRSSEAARRRYWAGSHLGWRRFTSVHPNEGHLALALLEEAGLLTGIATQNVDDLHERAGSARVTHVHGQMHTVSCLQCGTTFDRHRIAAEIEGLNPWIVVPDQVRLQPDGDVEIDPSRDFVVPDCPVCGGVLKPDVVFFGETVPPMVFAEARDIVAAGSAVLVAGSSLVVNSGTRLLEVARRASVPIVIVNRGETRWDARAAVRVEGGTSESLTAIADALVAPF</sequence>
<feature type="binding site" evidence="4">
    <location>
        <position position="132"/>
    </location>
    <ligand>
        <name>Zn(2+)</name>
        <dbReference type="ChEBI" id="CHEBI:29105"/>
    </ligand>
</feature>
<dbReference type="RefSeq" id="WP_425545701.1">
    <property type="nucleotide sequence ID" value="NZ_BAAAKK010000001.1"/>
</dbReference>
<dbReference type="InterPro" id="IPR026591">
    <property type="entry name" value="Sirtuin_cat_small_dom_sf"/>
</dbReference>
<dbReference type="Proteomes" id="UP001501266">
    <property type="component" value="Unassembled WGS sequence"/>
</dbReference>
<evidence type="ECO:0000256" key="3">
    <source>
        <dbReference type="ARBA" id="ARBA00023027"/>
    </source>
</evidence>